<comment type="caution">
    <text evidence="3">The sequence shown here is derived from an EMBL/GenBank/DDBJ whole genome shotgun (WGS) entry which is preliminary data.</text>
</comment>
<dbReference type="InterPro" id="IPR002711">
    <property type="entry name" value="HNH"/>
</dbReference>
<feature type="region of interest" description="Disordered" evidence="1">
    <location>
        <begin position="93"/>
        <end position="115"/>
    </location>
</feature>
<dbReference type="SMART" id="SM00507">
    <property type="entry name" value="HNHc"/>
    <property type="match status" value="1"/>
</dbReference>
<dbReference type="RefSeq" id="WP_350393003.1">
    <property type="nucleotide sequence ID" value="NZ_JBELQE010000040.1"/>
</dbReference>
<dbReference type="InterPro" id="IPR003615">
    <property type="entry name" value="HNH_nuc"/>
</dbReference>
<protein>
    <submittedName>
        <fullName evidence="3">HNH endonuclease signature motif containing protein</fullName>
    </submittedName>
</protein>
<feature type="domain" description="HNH nuclease" evidence="2">
    <location>
        <begin position="37"/>
        <end position="95"/>
    </location>
</feature>
<organism evidence="3 4">
    <name type="scientific">Methylorubrum podarium</name>
    <dbReference type="NCBI Taxonomy" id="200476"/>
    <lineage>
        <taxon>Bacteria</taxon>
        <taxon>Pseudomonadati</taxon>
        <taxon>Pseudomonadota</taxon>
        <taxon>Alphaproteobacteria</taxon>
        <taxon>Hyphomicrobiales</taxon>
        <taxon>Methylobacteriaceae</taxon>
        <taxon>Methylorubrum</taxon>
    </lineage>
</organism>
<name>A0ABV1QJD8_9HYPH</name>
<proteinExistence type="predicted"/>
<accession>A0ABV1QJD8</accession>
<reference evidence="3 4" key="1">
    <citation type="submission" date="2024-06" db="EMBL/GenBank/DDBJ databases">
        <authorList>
            <person name="Campbell A.G."/>
        </authorList>
    </citation>
    <scope>NUCLEOTIDE SEQUENCE [LARGE SCALE GENOMIC DNA]</scope>
    <source>
        <strain evidence="3 4">EM12</strain>
    </source>
</reference>
<feature type="region of interest" description="Disordered" evidence="1">
    <location>
        <begin position="1"/>
        <end position="30"/>
    </location>
</feature>
<keyword evidence="3" id="KW-0540">Nuclease</keyword>
<feature type="compositionally biased region" description="Polar residues" evidence="1">
    <location>
        <begin position="105"/>
        <end position="115"/>
    </location>
</feature>
<keyword evidence="3" id="KW-0378">Hydrolase</keyword>
<keyword evidence="4" id="KW-1185">Reference proteome</keyword>
<dbReference type="CDD" id="cd00085">
    <property type="entry name" value="HNHc"/>
    <property type="match status" value="1"/>
</dbReference>
<dbReference type="GO" id="GO:0004519">
    <property type="term" value="F:endonuclease activity"/>
    <property type="evidence" value="ECO:0007669"/>
    <property type="project" value="UniProtKB-KW"/>
</dbReference>
<dbReference type="Gene3D" id="1.10.30.50">
    <property type="match status" value="1"/>
</dbReference>
<keyword evidence="3" id="KW-0255">Endonuclease</keyword>
<gene>
    <name evidence="3" type="ORF">ABS772_06215</name>
</gene>
<evidence type="ECO:0000313" key="4">
    <source>
        <dbReference type="Proteomes" id="UP001480955"/>
    </source>
</evidence>
<dbReference type="Pfam" id="PF01844">
    <property type="entry name" value="HNH"/>
    <property type="match status" value="1"/>
</dbReference>
<evidence type="ECO:0000313" key="3">
    <source>
        <dbReference type="EMBL" id="MER2249508.1"/>
    </source>
</evidence>
<dbReference type="Proteomes" id="UP001480955">
    <property type="component" value="Unassembled WGS sequence"/>
</dbReference>
<dbReference type="EMBL" id="JBELQE010000040">
    <property type="protein sequence ID" value="MER2249508.1"/>
    <property type="molecule type" value="Genomic_DNA"/>
</dbReference>
<evidence type="ECO:0000256" key="1">
    <source>
        <dbReference type="SAM" id="MobiDB-lite"/>
    </source>
</evidence>
<sequence length="115" mass="12332">MARLATLSPRLGTLDARTARPAPKQTDSELLTPEHRAWREAVLKRAGWKCQAPGCAAHGRRGGVRLYADHIVERRDGGAPLDPANGQALCAKHHSKKTARARAASLQSPSLGPLT</sequence>
<evidence type="ECO:0000259" key="2">
    <source>
        <dbReference type="SMART" id="SM00507"/>
    </source>
</evidence>